<dbReference type="InterPro" id="IPR029044">
    <property type="entry name" value="Nucleotide-diphossugar_trans"/>
</dbReference>
<dbReference type="Gene3D" id="3.90.550.10">
    <property type="entry name" value="Spore Coat Polysaccharide Biosynthesis Protein SpsA, Chain A"/>
    <property type="match status" value="1"/>
</dbReference>
<dbReference type="Pfam" id="PF13641">
    <property type="entry name" value="Glyco_tranf_2_3"/>
    <property type="match status" value="1"/>
</dbReference>
<reference evidence="9 10" key="1">
    <citation type="journal article" date="2012" name="PLoS Pathog.">
        <title>Diverse lifestyles and strategies of plant pathogenesis encoded in the genomes of eighteen Dothideomycetes fungi.</title>
        <authorList>
            <person name="Ohm R.A."/>
            <person name="Feau N."/>
            <person name="Henrissat B."/>
            <person name="Schoch C.L."/>
            <person name="Horwitz B.A."/>
            <person name="Barry K.W."/>
            <person name="Condon B.J."/>
            <person name="Copeland A.C."/>
            <person name="Dhillon B."/>
            <person name="Glaser F."/>
            <person name="Hesse C.N."/>
            <person name="Kosti I."/>
            <person name="LaButti K."/>
            <person name="Lindquist E.A."/>
            <person name="Lucas S."/>
            <person name="Salamov A.A."/>
            <person name="Bradshaw R.E."/>
            <person name="Ciuffetti L."/>
            <person name="Hamelin R.C."/>
            <person name="Kema G.H.J."/>
            <person name="Lawrence C."/>
            <person name="Scott J.A."/>
            <person name="Spatafora J.W."/>
            <person name="Turgeon B.G."/>
            <person name="de Wit P.J.G.M."/>
            <person name="Zhong S."/>
            <person name="Goodwin S.B."/>
            <person name="Grigoriev I.V."/>
        </authorList>
    </citation>
    <scope>NUCLEOTIDE SEQUENCE [LARGE SCALE GENOMIC DNA]</scope>
    <source>
        <strain evidence="9 10">SO2202</strain>
    </source>
</reference>
<keyword evidence="5" id="KW-1133">Transmembrane helix</keyword>
<dbReference type="GeneID" id="27899233"/>
<keyword evidence="6" id="KW-0472">Membrane</keyword>
<dbReference type="AlphaFoldDB" id="M3CDH1"/>
<feature type="region of interest" description="Disordered" evidence="8">
    <location>
        <begin position="590"/>
        <end position="646"/>
    </location>
</feature>
<evidence type="ECO:0000256" key="5">
    <source>
        <dbReference type="ARBA" id="ARBA00022989"/>
    </source>
</evidence>
<dbReference type="PANTHER" id="PTHR47844:SF1">
    <property type="entry name" value="EXOSTOSIN-LIKE 2"/>
    <property type="match status" value="1"/>
</dbReference>
<dbReference type="InterPro" id="IPR052427">
    <property type="entry name" value="Glycosyltrans_GT2/GT47"/>
</dbReference>
<gene>
    <name evidence="9" type="ORF">SEPMUDRAFT_126692</name>
</gene>
<evidence type="ECO:0000313" key="10">
    <source>
        <dbReference type="Proteomes" id="UP000016931"/>
    </source>
</evidence>
<dbReference type="STRING" id="692275.M3CDH1"/>
<keyword evidence="4" id="KW-0812">Transmembrane</keyword>
<dbReference type="Proteomes" id="UP000016931">
    <property type="component" value="Unassembled WGS sequence"/>
</dbReference>
<dbReference type="eggNOG" id="ENOG502QTJK">
    <property type="taxonomic scope" value="Eukaryota"/>
</dbReference>
<keyword evidence="10" id="KW-1185">Reference proteome</keyword>
<dbReference type="GO" id="GO:0016757">
    <property type="term" value="F:glycosyltransferase activity"/>
    <property type="evidence" value="ECO:0007669"/>
    <property type="project" value="UniProtKB-KW"/>
</dbReference>
<evidence type="ECO:0000256" key="4">
    <source>
        <dbReference type="ARBA" id="ARBA00022692"/>
    </source>
</evidence>
<protein>
    <submittedName>
        <fullName evidence="9">Glycosyltransferase family 2 protein</fullName>
    </submittedName>
</protein>
<evidence type="ECO:0000256" key="6">
    <source>
        <dbReference type="ARBA" id="ARBA00023136"/>
    </source>
</evidence>
<feature type="compositionally biased region" description="Low complexity" evidence="8">
    <location>
        <begin position="590"/>
        <end position="625"/>
    </location>
</feature>
<proteinExistence type="predicted"/>
<dbReference type="HOGENOM" id="CLU_335283_0_0_1"/>
<evidence type="ECO:0000313" key="9">
    <source>
        <dbReference type="EMBL" id="EMF11091.1"/>
    </source>
</evidence>
<dbReference type="SUPFAM" id="SSF53448">
    <property type="entry name" value="Nucleotide-diphospho-sugar transferases"/>
    <property type="match status" value="1"/>
</dbReference>
<sequence length="851" mass="94009">MAQPVLHLEAHIGQAARIVNDTAVHQTCDSAAPFSKTDHDNTIDFNSAIDTATHLSSSTPCLRISSAATQTISMAPTAMFIPERTAHTAHTNLTDQEVIDYGALTNKVFLTVFLLTFSFRYIRTVVAIGTWVFWKRVKLASSPWACSGQDASIIIPTTLKKPSELADCIQRMLDCNPSEIFVVTSNDTAPLARNMCYENGFHDSKVHVIGVGELNKRHQILRALPCIKSRFTILADDDVFWPNSMYLQYLLAVFDDPCVGAGGTRQRVVRNNRPGIVNMLGINYLERRVWNNCASNAIDGSISTLSGRTAAYRTDILKDPEFYEYFVNDEWRGKPLNSDDDKCLTRYVYKKNWKIKIQSDSRAILETTVEPDMKGYNAQCLRWARAHWRGNFTVMENETYWYSLKMWWGLYVIYISQFQTPAVLCESILAMLLYAAVGGPSVSQNFWIALGCWIFMAKNLKMIPHYCRHPQDMIFIPVLMIFSYYHGMLNIYAACTMTNTHWGNKSLAIDDHPKPDAERRRTIKLVISVRSSAQTRFLSLLIDSQQAASFLDGPIGTVTRAELEADTGMSCLVHDCFERGCVRWAESDASASSEGSSDPPSASGESSLDSSSPTSSDLATERTPLLAPPPTPAEVSAILPGPSSTTRGISPAAVAAFRRAHMRRLSGRLRAGGHPAVVENAPRLGRRRDRYPHGFEFNLAAVETRGNLDPVLATERNQDGAVVLAGDPYIYDGVNTTVDGNIGAATPAEIRRAFASPFGFPGFGGHRTYTAVRESFDVIPPGSGGQRVRRRSSTETIDTSVTVDHEETLRMPTRRSAGLPFGHQSSPATVDTCSTVDYEEAEGGASTPDTD</sequence>
<keyword evidence="3 9" id="KW-0808">Transferase</keyword>
<keyword evidence="2" id="KW-0328">Glycosyltransferase</keyword>
<evidence type="ECO:0000256" key="7">
    <source>
        <dbReference type="ARBA" id="ARBA00023180"/>
    </source>
</evidence>
<organism evidence="9 10">
    <name type="scientific">Sphaerulina musiva (strain SO2202)</name>
    <name type="common">Poplar stem canker fungus</name>
    <name type="synonym">Septoria musiva</name>
    <dbReference type="NCBI Taxonomy" id="692275"/>
    <lineage>
        <taxon>Eukaryota</taxon>
        <taxon>Fungi</taxon>
        <taxon>Dikarya</taxon>
        <taxon>Ascomycota</taxon>
        <taxon>Pezizomycotina</taxon>
        <taxon>Dothideomycetes</taxon>
        <taxon>Dothideomycetidae</taxon>
        <taxon>Mycosphaerellales</taxon>
        <taxon>Mycosphaerellaceae</taxon>
        <taxon>Sphaerulina</taxon>
    </lineage>
</organism>
<accession>M3CDH1</accession>
<evidence type="ECO:0000256" key="8">
    <source>
        <dbReference type="SAM" id="MobiDB-lite"/>
    </source>
</evidence>
<dbReference type="GO" id="GO:0016020">
    <property type="term" value="C:membrane"/>
    <property type="evidence" value="ECO:0007669"/>
    <property type="project" value="UniProtKB-SubCell"/>
</dbReference>
<dbReference type="EMBL" id="KB456266">
    <property type="protein sequence ID" value="EMF11091.1"/>
    <property type="molecule type" value="Genomic_DNA"/>
</dbReference>
<dbReference type="PANTHER" id="PTHR47844">
    <property type="entry name" value="SYNTHASE CPS1, PUTATIVE (AFU_ORTHOLOGUE AFUA_7G02500)-RELATED"/>
    <property type="match status" value="1"/>
</dbReference>
<dbReference type="OrthoDB" id="2849215at2759"/>
<feature type="region of interest" description="Disordered" evidence="8">
    <location>
        <begin position="815"/>
        <end position="851"/>
    </location>
</feature>
<keyword evidence="7" id="KW-0325">Glycoprotein</keyword>
<feature type="compositionally biased region" description="Polar residues" evidence="8">
    <location>
        <begin position="823"/>
        <end position="835"/>
    </location>
</feature>
<name>M3CDH1_SPHMS</name>
<evidence type="ECO:0000256" key="2">
    <source>
        <dbReference type="ARBA" id="ARBA00022676"/>
    </source>
</evidence>
<evidence type="ECO:0000256" key="1">
    <source>
        <dbReference type="ARBA" id="ARBA00004370"/>
    </source>
</evidence>
<comment type="subcellular location">
    <subcellularLocation>
        <location evidence="1">Membrane</location>
    </subcellularLocation>
</comment>
<evidence type="ECO:0000256" key="3">
    <source>
        <dbReference type="ARBA" id="ARBA00022679"/>
    </source>
</evidence>
<dbReference type="RefSeq" id="XP_016759212.1">
    <property type="nucleotide sequence ID" value="XM_016902096.1"/>
</dbReference>